<reference evidence="2 3" key="1">
    <citation type="submission" date="2014-04" db="EMBL/GenBank/DDBJ databases">
        <authorList>
            <consortium name="DOE Joint Genome Institute"/>
            <person name="Kuo A."/>
            <person name="Gay G."/>
            <person name="Dore J."/>
            <person name="Kohler A."/>
            <person name="Nagy L.G."/>
            <person name="Floudas D."/>
            <person name="Copeland A."/>
            <person name="Barry K.W."/>
            <person name="Cichocki N."/>
            <person name="Veneault-Fourrey C."/>
            <person name="LaButti K."/>
            <person name="Lindquist E.A."/>
            <person name="Lipzen A."/>
            <person name="Lundell T."/>
            <person name="Morin E."/>
            <person name="Murat C."/>
            <person name="Sun H."/>
            <person name="Tunlid A."/>
            <person name="Henrissat B."/>
            <person name="Grigoriev I.V."/>
            <person name="Hibbett D.S."/>
            <person name="Martin F."/>
            <person name="Nordberg H.P."/>
            <person name="Cantor M.N."/>
            <person name="Hua S.X."/>
        </authorList>
    </citation>
    <scope>NUCLEOTIDE SEQUENCE [LARGE SCALE GENOMIC DNA]</scope>
    <source>
        <strain evidence="3">h7</strain>
    </source>
</reference>
<feature type="compositionally biased region" description="Low complexity" evidence="1">
    <location>
        <begin position="10"/>
        <end position="22"/>
    </location>
</feature>
<proteinExistence type="predicted"/>
<accession>A0A0C3C0H4</accession>
<dbReference type="EMBL" id="KN831799">
    <property type="protein sequence ID" value="KIM37156.1"/>
    <property type="molecule type" value="Genomic_DNA"/>
</dbReference>
<feature type="region of interest" description="Disordered" evidence="1">
    <location>
        <begin position="1"/>
        <end position="123"/>
    </location>
</feature>
<dbReference type="AlphaFoldDB" id="A0A0C3C0H4"/>
<feature type="region of interest" description="Disordered" evidence="1">
    <location>
        <begin position="810"/>
        <end position="843"/>
    </location>
</feature>
<reference evidence="3" key="2">
    <citation type="submission" date="2015-01" db="EMBL/GenBank/DDBJ databases">
        <title>Evolutionary Origins and Diversification of the Mycorrhizal Mutualists.</title>
        <authorList>
            <consortium name="DOE Joint Genome Institute"/>
            <consortium name="Mycorrhizal Genomics Consortium"/>
            <person name="Kohler A."/>
            <person name="Kuo A."/>
            <person name="Nagy L.G."/>
            <person name="Floudas D."/>
            <person name="Copeland A."/>
            <person name="Barry K.W."/>
            <person name="Cichocki N."/>
            <person name="Veneault-Fourrey C."/>
            <person name="LaButti K."/>
            <person name="Lindquist E.A."/>
            <person name="Lipzen A."/>
            <person name="Lundell T."/>
            <person name="Morin E."/>
            <person name="Murat C."/>
            <person name="Riley R."/>
            <person name="Ohm R."/>
            <person name="Sun H."/>
            <person name="Tunlid A."/>
            <person name="Henrissat B."/>
            <person name="Grigoriev I.V."/>
            <person name="Hibbett D.S."/>
            <person name="Martin F."/>
        </authorList>
    </citation>
    <scope>NUCLEOTIDE SEQUENCE [LARGE SCALE GENOMIC DNA]</scope>
    <source>
        <strain evidence="3">h7</strain>
    </source>
</reference>
<feature type="region of interest" description="Disordered" evidence="1">
    <location>
        <begin position="853"/>
        <end position="872"/>
    </location>
</feature>
<feature type="region of interest" description="Disordered" evidence="1">
    <location>
        <begin position="369"/>
        <end position="392"/>
    </location>
</feature>
<feature type="compositionally biased region" description="Low complexity" evidence="1">
    <location>
        <begin position="825"/>
        <end position="841"/>
    </location>
</feature>
<dbReference type="HOGENOM" id="CLU_295446_0_0_1"/>
<feature type="region of interest" description="Disordered" evidence="1">
    <location>
        <begin position="274"/>
        <end position="303"/>
    </location>
</feature>
<feature type="compositionally biased region" description="Basic and acidic residues" evidence="1">
    <location>
        <begin position="32"/>
        <end position="42"/>
    </location>
</feature>
<name>A0A0C3C0H4_HEBCY</name>
<evidence type="ECO:0000313" key="3">
    <source>
        <dbReference type="Proteomes" id="UP000053424"/>
    </source>
</evidence>
<dbReference type="STRING" id="686832.A0A0C3C0H4"/>
<protein>
    <submittedName>
        <fullName evidence="2">Uncharacterized protein</fullName>
    </submittedName>
</protein>
<evidence type="ECO:0000313" key="2">
    <source>
        <dbReference type="EMBL" id="KIM37156.1"/>
    </source>
</evidence>
<feature type="compositionally biased region" description="Low complexity" evidence="1">
    <location>
        <begin position="285"/>
        <end position="303"/>
    </location>
</feature>
<feature type="compositionally biased region" description="Polar residues" evidence="1">
    <location>
        <begin position="71"/>
        <end position="91"/>
    </location>
</feature>
<evidence type="ECO:0000256" key="1">
    <source>
        <dbReference type="SAM" id="MobiDB-lite"/>
    </source>
</evidence>
<dbReference type="Proteomes" id="UP000053424">
    <property type="component" value="Unassembled WGS sequence"/>
</dbReference>
<organism evidence="2 3">
    <name type="scientific">Hebeloma cylindrosporum</name>
    <dbReference type="NCBI Taxonomy" id="76867"/>
    <lineage>
        <taxon>Eukaryota</taxon>
        <taxon>Fungi</taxon>
        <taxon>Dikarya</taxon>
        <taxon>Basidiomycota</taxon>
        <taxon>Agaricomycotina</taxon>
        <taxon>Agaricomycetes</taxon>
        <taxon>Agaricomycetidae</taxon>
        <taxon>Agaricales</taxon>
        <taxon>Agaricineae</taxon>
        <taxon>Hymenogastraceae</taxon>
        <taxon>Hebeloma</taxon>
    </lineage>
</organism>
<feature type="compositionally biased region" description="Polar residues" evidence="1">
    <location>
        <begin position="369"/>
        <end position="386"/>
    </location>
</feature>
<sequence>MNRLSDSIVPSSTATPAIAPAPEQDSPTPSRDSPRAPPETRRVNVSMPGSEPPPLRRKPSRFRTLFHGLKTNGNETTVNEQRLKTSKSALSLRSLFSAPQPTPTPRRRRESHGETPHQSPIDDYLSIKPQIPGIFTPNLPPELWSLIFRYSVDAPFPTPGYPVSPDHSPVSFLTHAPPHLRLRERLSEYTRLLRWKASLTRVCRLWNALGQQLLYEFVWIAKAREGRALAERLGGDAMVTGISSSATAIPRVNVDRKGKRKMALGWVRSILNSEPSRTEAPPPSTAAIRSSRPSRSSFSSQRNALADVGRHIRRLHIETPALDKCSPHDLLLILQHCPNLEVFSDYRSVRRPMHPLALSLSPVVPFSHSSANTHNATPWSSHTHSGQAHPARQSLLTPDALLHALLTRPLKKLSWTNYDYEGGVDFARGVKFYEKVVGPRLAGAGADMEFLEIGLSSGAVCGMGRRDADMGMWSVGGGGACEEDLSSPSALMQEQEERWKQERMEEVMEKRLDAILSGYEDGARSFLPAPEGPRLQAGILTQLEVTGATTQTSLSPRDPSCSVQGFEDTLVLPALRSLKVTLDNATFFVLSSWDMSRLTHLSVMSADFAYAGGGFRKFFESHGHKLFQLELGHSTGDIEEAWLTEAPGRWEGLLDQAIVSSNNATAQPSPPPPTDLLNQIPLDEWCPNLKQFICSADAEWNWQTPDWIAPHVLLPAHHGVEFIGVRDMERRLVGDAEEWARRMRSEGAAAAAADDEDPYFMLLEQFGSLLRPEAFPSLLAVRDMSWESDVVRRTGRLGLGLGGRAPLSISLSSSTSSSRDHSDSSEYPYTTTSDPTTTAASRARKLMSKASLAHLAGRRSQESQSSSSAGRKVQRFWDSVAERCTSRAVVLQDCRGEPVHSSAF</sequence>
<keyword evidence="3" id="KW-1185">Reference proteome</keyword>
<gene>
    <name evidence="2" type="ORF">M413DRAFT_448665</name>
</gene>
<dbReference type="OrthoDB" id="3258324at2759"/>